<accession>A0ABM5MZ54</accession>
<dbReference type="RefSeq" id="WP_015028107.1">
    <property type="nucleotide sequence ID" value="NC_018748.1"/>
</dbReference>
<dbReference type="SUPFAM" id="SSF53795">
    <property type="entry name" value="PEP carboxykinase-like"/>
    <property type="match status" value="1"/>
</dbReference>
<name>A0ABM5MZ54_EMTOG</name>
<protein>
    <recommendedName>
        <fullName evidence="3">Serine kinase</fullName>
    </recommendedName>
</protein>
<evidence type="ECO:0000313" key="1">
    <source>
        <dbReference type="EMBL" id="AFK02407.1"/>
    </source>
</evidence>
<evidence type="ECO:0000313" key="2">
    <source>
        <dbReference type="Proteomes" id="UP000002875"/>
    </source>
</evidence>
<organism evidence="1 2">
    <name type="scientific">Emticicia oligotrophica (strain DSM 17448 / CIP 109782 / MTCC 6937 / GPTSA100-15)</name>
    <dbReference type="NCBI Taxonomy" id="929562"/>
    <lineage>
        <taxon>Bacteria</taxon>
        <taxon>Pseudomonadati</taxon>
        <taxon>Bacteroidota</taxon>
        <taxon>Cytophagia</taxon>
        <taxon>Cytophagales</taxon>
        <taxon>Leadbetterellaceae</taxon>
        <taxon>Emticicia</taxon>
    </lineage>
</organism>
<reference evidence="1 2" key="1">
    <citation type="submission" date="2011-07" db="EMBL/GenBank/DDBJ databases">
        <title>The complete genome of chromosome of Emticicia oligotrophica DSM 17448.</title>
        <authorList>
            <consortium name="US DOE Joint Genome Institute (JGI-PGF)"/>
            <person name="Lucas S."/>
            <person name="Han J."/>
            <person name="Lapidus A."/>
            <person name="Bruce D."/>
            <person name="Goodwin L."/>
            <person name="Pitluck S."/>
            <person name="Peters L."/>
            <person name="Kyrpides N."/>
            <person name="Mavromatis K."/>
            <person name="Ivanova N."/>
            <person name="Ovchinnikova G."/>
            <person name="Teshima H."/>
            <person name="Detter J.C."/>
            <person name="Tapia R."/>
            <person name="Han C."/>
            <person name="Land M."/>
            <person name="Hauser L."/>
            <person name="Markowitz V."/>
            <person name="Cheng J.-F."/>
            <person name="Hugenholtz P."/>
            <person name="Woyke T."/>
            <person name="Wu D."/>
            <person name="Tindall B."/>
            <person name="Pomrenke H."/>
            <person name="Brambilla E."/>
            <person name="Klenk H.-P."/>
            <person name="Eisen J.A."/>
        </authorList>
    </citation>
    <scope>NUCLEOTIDE SEQUENCE [LARGE SCALE GENOMIC DNA]</scope>
    <source>
        <strain evidence="1 2">DSM 17448</strain>
    </source>
</reference>
<dbReference type="Proteomes" id="UP000002875">
    <property type="component" value="Chromosome"/>
</dbReference>
<dbReference type="EMBL" id="CP002961">
    <property type="protein sequence ID" value="AFK02407.1"/>
    <property type="molecule type" value="Genomic_DNA"/>
</dbReference>
<dbReference type="Gene3D" id="3.40.50.300">
    <property type="entry name" value="P-loop containing nucleotide triphosphate hydrolases"/>
    <property type="match status" value="1"/>
</dbReference>
<gene>
    <name evidence="1" type="ordered locus">Emtol_1258</name>
</gene>
<sequence length="313" mass="35446">MFKYLAYGIPIVSSLELVAFIKTTDVFDEQQSIFVSEGKVPDKLENPALEVKPFSVFNENELLYTVPDVARYYIRDGKEIIIEKLNGDWSEVLLFFYSNCMAAALFQRNLIPFHVSGIFVDENRVLLFAAPSRTGKSTTSIMLQQKGYAPFTDDTAVLSIEGGKCFAQASYPMIRLWQNTIKVQQILDESCKLNLRSDIELGKYGFMFHKAFVPHKVEVAGIVFLAAEGSEISISRVKLSHAMQQLGNNIYRRQWLSGMKKHVIQFEHLTGIINAIPAWKAVRPTAIPTFDSFAEAIEEQIINLFSKNEILVQ</sequence>
<evidence type="ECO:0008006" key="3">
    <source>
        <dbReference type="Google" id="ProtNLM"/>
    </source>
</evidence>
<proteinExistence type="predicted"/>
<keyword evidence="2" id="KW-1185">Reference proteome</keyword>
<dbReference type="InterPro" id="IPR027417">
    <property type="entry name" value="P-loop_NTPase"/>
</dbReference>